<dbReference type="VEuPathDB" id="FungiDB:An01g10530"/>
<organism evidence="2">
    <name type="scientific">Aspergillus niger</name>
    <dbReference type="NCBI Taxonomy" id="5061"/>
    <lineage>
        <taxon>Eukaryota</taxon>
        <taxon>Fungi</taxon>
        <taxon>Dikarya</taxon>
        <taxon>Ascomycota</taxon>
        <taxon>Pezizomycotina</taxon>
        <taxon>Eurotiomycetes</taxon>
        <taxon>Eurotiomycetidae</taxon>
        <taxon>Eurotiales</taxon>
        <taxon>Aspergillaceae</taxon>
        <taxon>Aspergillus</taxon>
        <taxon>Aspergillus subgen. Circumdati</taxon>
    </lineage>
</organism>
<feature type="region of interest" description="Disordered" evidence="1">
    <location>
        <begin position="27"/>
        <end position="53"/>
    </location>
</feature>
<dbReference type="RefSeq" id="XP_059599763.1">
    <property type="nucleotide sequence ID" value="XM_059743676.1"/>
</dbReference>
<name>A0AAJ8DXI7_ASPNG</name>
<proteinExistence type="predicted"/>
<sequence>MHSLAEDGLDGGVETKRRSVIVMEPVAIRSGDGGDDGGGGGGGDDDVDDVVNDGGGGMRTCFIAEAKPPVAPHGGSAMPITQGLCGAMTVGQTTPRKESVPTCSHPDPAAGKSKFAVGSSARGRSRDSGRAADDYDDDPIP</sequence>
<protein>
    <submittedName>
        <fullName evidence="2">Uncharacterized protein</fullName>
    </submittedName>
</protein>
<evidence type="ECO:0000256" key="1">
    <source>
        <dbReference type="SAM" id="MobiDB-lite"/>
    </source>
</evidence>
<dbReference type="GeneID" id="84590087"/>
<reference evidence="2" key="1">
    <citation type="submission" date="2025-02" db="EMBL/GenBank/DDBJ databases">
        <authorList>
            <consortium name="NCBI Genome Project"/>
        </authorList>
    </citation>
    <scope>NUCLEOTIDE SEQUENCE</scope>
</reference>
<gene>
    <name evidence="2" type="ORF">An01g10530</name>
</gene>
<evidence type="ECO:0000313" key="2">
    <source>
        <dbReference type="RefSeq" id="XP_059599763.1"/>
    </source>
</evidence>
<dbReference type="KEGG" id="ang:An01g10530"/>
<reference evidence="2" key="2">
    <citation type="submission" date="2025-08" db="UniProtKB">
        <authorList>
            <consortium name="RefSeq"/>
        </authorList>
    </citation>
    <scope>IDENTIFICATION</scope>
</reference>
<dbReference type="AlphaFoldDB" id="A0AAJ8DXI7"/>
<feature type="region of interest" description="Disordered" evidence="1">
    <location>
        <begin position="89"/>
        <end position="141"/>
    </location>
</feature>
<feature type="compositionally biased region" description="Basic and acidic residues" evidence="1">
    <location>
        <begin position="124"/>
        <end position="133"/>
    </location>
</feature>
<accession>A0AAJ8DXI7</accession>